<dbReference type="Pfam" id="PF14223">
    <property type="entry name" value="Retrotran_gag_2"/>
    <property type="match status" value="1"/>
</dbReference>
<proteinExistence type="predicted"/>
<dbReference type="PANTHER" id="PTHR47331:SF1">
    <property type="entry name" value="GAG-LIKE PROTEIN"/>
    <property type="match status" value="1"/>
</dbReference>
<accession>A0A4Y2E814</accession>
<dbReference type="InterPro" id="IPR036397">
    <property type="entry name" value="RNaseH_sf"/>
</dbReference>
<keyword evidence="1" id="KW-0479">Metal-binding</keyword>
<evidence type="ECO:0000259" key="3">
    <source>
        <dbReference type="PROSITE" id="PS50158"/>
    </source>
</evidence>
<organism evidence="5 6">
    <name type="scientific">Araneus ventricosus</name>
    <name type="common">Orbweaver spider</name>
    <name type="synonym">Epeira ventricosa</name>
    <dbReference type="NCBI Taxonomy" id="182803"/>
    <lineage>
        <taxon>Eukaryota</taxon>
        <taxon>Metazoa</taxon>
        <taxon>Ecdysozoa</taxon>
        <taxon>Arthropoda</taxon>
        <taxon>Chelicerata</taxon>
        <taxon>Arachnida</taxon>
        <taxon>Araneae</taxon>
        <taxon>Araneomorphae</taxon>
        <taxon>Entelegynae</taxon>
        <taxon>Araneoidea</taxon>
        <taxon>Araneidae</taxon>
        <taxon>Araneus</taxon>
    </lineage>
</organism>
<dbReference type="InterPro" id="IPR057670">
    <property type="entry name" value="SH3_retrovirus"/>
</dbReference>
<evidence type="ECO:0000313" key="5">
    <source>
        <dbReference type="EMBL" id="GBM25041.1"/>
    </source>
</evidence>
<dbReference type="SMART" id="SM00343">
    <property type="entry name" value="ZnF_C2HC"/>
    <property type="match status" value="1"/>
</dbReference>
<dbReference type="EMBL" id="BGPR01000531">
    <property type="protein sequence ID" value="GBM25041.1"/>
    <property type="molecule type" value="Genomic_DNA"/>
</dbReference>
<dbReference type="GO" id="GO:0015074">
    <property type="term" value="P:DNA integration"/>
    <property type="evidence" value="ECO:0007669"/>
    <property type="project" value="InterPro"/>
</dbReference>
<dbReference type="SUPFAM" id="SSF57756">
    <property type="entry name" value="Retrovirus zinc finger-like domains"/>
    <property type="match status" value="1"/>
</dbReference>
<gene>
    <name evidence="5" type="primary">POLX_1848</name>
    <name evidence="5" type="ORF">AVEN_96633_1</name>
</gene>
<dbReference type="Gene3D" id="4.10.60.10">
    <property type="entry name" value="Zinc finger, CCHC-type"/>
    <property type="match status" value="1"/>
</dbReference>
<dbReference type="PROSITE" id="PS50158">
    <property type="entry name" value="ZF_CCHC"/>
    <property type="match status" value="1"/>
</dbReference>
<dbReference type="Proteomes" id="UP000499080">
    <property type="component" value="Unassembled WGS sequence"/>
</dbReference>
<dbReference type="Pfam" id="PF00665">
    <property type="entry name" value="rve"/>
    <property type="match status" value="1"/>
</dbReference>
<feature type="compositionally biased region" description="Acidic residues" evidence="2">
    <location>
        <begin position="690"/>
        <end position="703"/>
    </location>
</feature>
<dbReference type="InterPro" id="IPR001584">
    <property type="entry name" value="Integrase_cat-core"/>
</dbReference>
<evidence type="ECO:0000259" key="4">
    <source>
        <dbReference type="PROSITE" id="PS50994"/>
    </source>
</evidence>
<name>A0A4Y2E814_ARAVE</name>
<dbReference type="OrthoDB" id="6430004at2759"/>
<dbReference type="GO" id="GO:0003676">
    <property type="term" value="F:nucleic acid binding"/>
    <property type="evidence" value="ECO:0007669"/>
    <property type="project" value="InterPro"/>
</dbReference>
<keyword evidence="1" id="KW-0862">Zinc</keyword>
<dbReference type="InterPro" id="IPR001878">
    <property type="entry name" value="Znf_CCHC"/>
</dbReference>
<dbReference type="InterPro" id="IPR054722">
    <property type="entry name" value="PolX-like_BBD"/>
</dbReference>
<dbReference type="Pfam" id="PF05380">
    <property type="entry name" value="Peptidase_A17"/>
    <property type="match status" value="1"/>
</dbReference>
<protein>
    <submittedName>
        <fullName evidence="5">Retrovirus-related Pol polyprotein from transposon TNT 1-94</fullName>
    </submittedName>
</protein>
<feature type="domain" description="Integrase catalytic" evidence="4">
    <location>
        <begin position="449"/>
        <end position="610"/>
    </location>
</feature>
<dbReference type="InterPro" id="IPR036875">
    <property type="entry name" value="Znf_CCHC_sf"/>
</dbReference>
<reference evidence="5 6" key="1">
    <citation type="journal article" date="2019" name="Sci. Rep.">
        <title>Orb-weaving spider Araneus ventricosus genome elucidates the spidroin gene catalogue.</title>
        <authorList>
            <person name="Kono N."/>
            <person name="Nakamura H."/>
            <person name="Ohtoshi R."/>
            <person name="Moran D.A.P."/>
            <person name="Shinohara A."/>
            <person name="Yoshida Y."/>
            <person name="Fujiwara M."/>
            <person name="Mori M."/>
            <person name="Tomita M."/>
            <person name="Arakawa K."/>
        </authorList>
    </citation>
    <scope>NUCLEOTIDE SEQUENCE [LARGE SCALE GENOMIC DNA]</scope>
</reference>
<comment type="caution">
    <text evidence="5">The sequence shown here is derived from an EMBL/GenBank/DDBJ whole genome shotgun (WGS) entry which is preliminary data.</text>
</comment>
<dbReference type="PANTHER" id="PTHR47331">
    <property type="entry name" value="PHD-TYPE DOMAIN-CONTAINING PROTEIN"/>
    <property type="match status" value="1"/>
</dbReference>
<feature type="region of interest" description="Disordered" evidence="2">
    <location>
        <begin position="679"/>
        <end position="730"/>
    </location>
</feature>
<dbReference type="InterPro" id="IPR012337">
    <property type="entry name" value="RNaseH-like_sf"/>
</dbReference>
<feature type="domain" description="CCHC-type" evidence="3">
    <location>
        <begin position="232"/>
        <end position="247"/>
    </location>
</feature>
<dbReference type="SUPFAM" id="SSF53098">
    <property type="entry name" value="Ribonuclease H-like"/>
    <property type="match status" value="1"/>
</dbReference>
<sequence length="1281" mass="144893">MALNREYTVAPFDGANFSVWNRRVKAIFAAKELDNFLEKEADATNDTEVSKSKKTYAILLTLLDDKILSSLQKEDTAFKIWKALISTYEAKGAVNQILTRKRLATIRKSKETSMRQHIDEILKLVSDLRVSGSEVSDIDSIAYILMSLPKEYESVKVALENQPNVNLTLDFVITQRLIDSEALMNDSKFVDKSSIKYPTDNVTFAAKYKKLISNFCSKKGHTSKFCRLKTSKCFSCGKAGHYKRDCPVSKTAADSGARHSAYEITFAAGTLNEDKFIIDSGATSHMCSRKEWFSSLEPASGIIKCASKSAVLQVEGIGIIRGEISNNVNLNLKDVLYVPNLNGQLLSVQKIEAAGFCVIFKKKEVFLEKENKCLLFGHRKNCGQYISDFIPHCEIALKSDIDDLWHRRCGHSCNQSLKQLGLPTISSFCEVCTRAKQCATPVGKGPRRRETVPMVMIHTVICGPIVPKTFAGEQYFMTLIDDYSRFTEVRLLKRKSDAASELKNFCQLNTSVKKIRCDNGKEYVDGEFLKFANEAGIKIDPSPPYTPCLNGVAERANRSLLEKGRAMIFESNLPKNFWGFAVLTAAYINNRMPNTSIDGHTPYYLRYNTHADLKNLRVFGCDAYTLIPNSQRKKLDDKCKKMIFIGYSSMGYRLLDPTTKRIIISKNVKFNEEKKSSNDFNYVSPNIDGSELDAENESEESETDIFVSSTEQSEDASEGTVRKSSREKKHPIRFPESEIYQAMLSQEETLKFDDISTLPHNEQQNWKAALDEEMESMKENDLDLGNKKDDRGVGVKAIGVRDETNRLCINNTLILQVTAFGHVLSGTVEGKQEVQHCGLISQVENLDNLIKKFWEIENIIDIPTSKNKKELECENNFMQTYRMDKDGKYIVSLPLKENMQLGNSIQIAEQRLDKLWKRLNNDSSMANLYCNFMEEYEELGHMQKMDNSDNLKYVMPHHGVYKADSSTTKLLVVFDASAASTSGVSLNNCLLKGGVVQDDLFSILLRFRKHQVAFTADVKKISCEKPSLYKLLTVTHSTKSTPYLATRVLNQLATDERRKFPLTSAVALKDFYVDDVLSDADNVSSALKLQQELISLQKAGGMELHKWCANNEMLLENVPTEDQGYQFGDSDKDTVKTLGLRWNPKEDCFNFTITPSASVPTKRTVLADVAKLFDPLSFIRPVKVKAKIFIQKLWLLKIEWDQELPHQEKVKWETLRDCLNDLTNVQIQRYILTDSIKLLELHGFSDASKDAFGAVFYLRCVTTLNHVKVSMLCSKSKITPL</sequence>
<dbReference type="Pfam" id="PF25597">
    <property type="entry name" value="SH3_retrovirus"/>
    <property type="match status" value="1"/>
</dbReference>
<evidence type="ECO:0000313" key="6">
    <source>
        <dbReference type="Proteomes" id="UP000499080"/>
    </source>
</evidence>
<keyword evidence="6" id="KW-1185">Reference proteome</keyword>
<keyword evidence="1" id="KW-0863">Zinc-finger</keyword>
<dbReference type="Pfam" id="PF00098">
    <property type="entry name" value="zf-CCHC"/>
    <property type="match status" value="1"/>
</dbReference>
<dbReference type="Gene3D" id="3.30.420.10">
    <property type="entry name" value="Ribonuclease H-like superfamily/Ribonuclease H"/>
    <property type="match status" value="1"/>
</dbReference>
<dbReference type="PROSITE" id="PS50994">
    <property type="entry name" value="INTEGRASE"/>
    <property type="match status" value="1"/>
</dbReference>
<evidence type="ECO:0000256" key="1">
    <source>
        <dbReference type="PROSITE-ProRule" id="PRU00047"/>
    </source>
</evidence>
<dbReference type="Pfam" id="PF22936">
    <property type="entry name" value="Pol_BBD"/>
    <property type="match status" value="1"/>
</dbReference>
<dbReference type="InterPro" id="IPR008042">
    <property type="entry name" value="Retrotrans_Pao"/>
</dbReference>
<dbReference type="GO" id="GO:0008270">
    <property type="term" value="F:zinc ion binding"/>
    <property type="evidence" value="ECO:0007669"/>
    <property type="project" value="UniProtKB-KW"/>
</dbReference>
<evidence type="ECO:0000256" key="2">
    <source>
        <dbReference type="SAM" id="MobiDB-lite"/>
    </source>
</evidence>